<gene>
    <name evidence="2" type="ORF">GCM10009111_01580</name>
</gene>
<dbReference type="EMBL" id="BAAAFA010000001">
    <property type="protein sequence ID" value="GAA0810513.1"/>
    <property type="molecule type" value="Genomic_DNA"/>
</dbReference>
<name>A0ABP3WBE1_9GAMM</name>
<reference evidence="3" key="1">
    <citation type="journal article" date="2019" name="Int. J. Syst. Evol. Microbiol.">
        <title>The Global Catalogue of Microorganisms (GCM) 10K type strain sequencing project: providing services to taxonomists for standard genome sequencing and annotation.</title>
        <authorList>
            <consortium name="The Broad Institute Genomics Platform"/>
            <consortium name="The Broad Institute Genome Sequencing Center for Infectious Disease"/>
            <person name="Wu L."/>
            <person name="Ma J."/>
        </authorList>
    </citation>
    <scope>NUCLEOTIDE SEQUENCE [LARGE SCALE GENOMIC DNA]</scope>
    <source>
        <strain evidence="3">JCM 15608</strain>
    </source>
</reference>
<dbReference type="InterPro" id="IPR038636">
    <property type="entry name" value="Wzi_sf"/>
</dbReference>
<sequence length="511" mass="57762">MMISSIKKNALLLTTIASANLVMVFPAVAEPWIDTSDIYLKANIQLLADSGHIVTPVTTYPLMWHDINRDIKSVTVSHLTNSQKEAYYYIKHQFNLANRNQTRVKAQLGIEDTRFTSFGDTYRDTNSLQVQTSTMIGNFATNVSFSYYANADENQDKERWDNTYAAAFFGNWVIAAGKQDRWFGPSWDSSLSLSNNARPMTAVSLTRKSAEAFIIPFTEFDIPWTITTFMGKMDDSRVIDDALLWGFRFNLKPFNNLEIGITRIAQWGGKDRPQDLGTFWNLLIGKDNCSAGGLDCSAEQEPGNQQAGFDARYSFNLFDTPLALYGQYFAEDGDNSSSWSMVTKAKYQGGVDMHINLFSLPTTAYIEYTDTYQICETLNGRADIGDCYYEHHIYKTGMRYEGRTLGNLYDNDAKTVVVGAISQLGANTRMTTKFRYLDLNYDNHDKAPTNPLIGNPLTAVSEKMYMLSGNLQHSYQQWRFTLGIDVSRSNFVDTSMNNNEVNASLTIEYNL</sequence>
<feature type="signal peptide" evidence="1">
    <location>
        <begin position="1"/>
        <end position="29"/>
    </location>
</feature>
<accession>A0ABP3WBE1</accession>
<proteinExistence type="predicted"/>
<feature type="chain" id="PRO_5047009347" evidence="1">
    <location>
        <begin position="30"/>
        <end position="511"/>
    </location>
</feature>
<dbReference type="Gene3D" id="2.40.160.130">
    <property type="entry name" value="Capsule assembly protein Wzi"/>
    <property type="match status" value="1"/>
</dbReference>
<dbReference type="Proteomes" id="UP001500021">
    <property type="component" value="Unassembled WGS sequence"/>
</dbReference>
<protein>
    <submittedName>
        <fullName evidence="2">Capsule assembly Wzi family protein</fullName>
    </submittedName>
</protein>
<keyword evidence="1" id="KW-0732">Signal</keyword>
<keyword evidence="3" id="KW-1185">Reference proteome</keyword>
<evidence type="ECO:0000313" key="3">
    <source>
        <dbReference type="Proteomes" id="UP001500021"/>
    </source>
</evidence>
<dbReference type="InterPro" id="IPR026950">
    <property type="entry name" value="Caps_assemb_Wzi"/>
</dbReference>
<organism evidence="2 3">
    <name type="scientific">Colwellia asteriadis</name>
    <dbReference type="NCBI Taxonomy" id="517723"/>
    <lineage>
        <taxon>Bacteria</taxon>
        <taxon>Pseudomonadati</taxon>
        <taxon>Pseudomonadota</taxon>
        <taxon>Gammaproteobacteria</taxon>
        <taxon>Alteromonadales</taxon>
        <taxon>Colwelliaceae</taxon>
        <taxon>Colwellia</taxon>
    </lineage>
</organism>
<evidence type="ECO:0000313" key="2">
    <source>
        <dbReference type="EMBL" id="GAA0810513.1"/>
    </source>
</evidence>
<dbReference type="RefSeq" id="WP_343813782.1">
    <property type="nucleotide sequence ID" value="NZ_BAAAFA010000001.1"/>
</dbReference>
<evidence type="ECO:0000256" key="1">
    <source>
        <dbReference type="SAM" id="SignalP"/>
    </source>
</evidence>
<dbReference type="Pfam" id="PF14052">
    <property type="entry name" value="Caps_assemb_Wzi"/>
    <property type="match status" value="1"/>
</dbReference>
<comment type="caution">
    <text evidence="2">The sequence shown here is derived from an EMBL/GenBank/DDBJ whole genome shotgun (WGS) entry which is preliminary data.</text>
</comment>